<keyword evidence="2" id="KW-1185">Reference proteome</keyword>
<sequence>MLKELKSRGVNLDNVIKHWIGDTASQTANGLNAVGDNRQRIGERGFEDVKF</sequence>
<organism evidence="1 2">
    <name type="scientific">Rhizobium halophytocola</name>
    <dbReference type="NCBI Taxonomy" id="735519"/>
    <lineage>
        <taxon>Bacteria</taxon>
        <taxon>Pseudomonadati</taxon>
        <taxon>Pseudomonadota</taxon>
        <taxon>Alphaproteobacteria</taxon>
        <taxon>Hyphomicrobiales</taxon>
        <taxon>Rhizobiaceae</taxon>
        <taxon>Rhizobium/Agrobacterium group</taxon>
        <taxon>Rhizobium</taxon>
    </lineage>
</organism>
<comment type="caution">
    <text evidence="1">The sequence shown here is derived from an EMBL/GenBank/DDBJ whole genome shotgun (WGS) entry which is preliminary data.</text>
</comment>
<dbReference type="Proteomes" id="UP000759443">
    <property type="component" value="Unassembled WGS sequence"/>
</dbReference>
<gene>
    <name evidence="1" type="ORF">J2Z17_003882</name>
</gene>
<evidence type="ECO:0000313" key="2">
    <source>
        <dbReference type="Proteomes" id="UP000759443"/>
    </source>
</evidence>
<reference evidence="1 2" key="1">
    <citation type="submission" date="2021-03" db="EMBL/GenBank/DDBJ databases">
        <title>Genomic Encyclopedia of Type Strains, Phase IV (KMG-IV): sequencing the most valuable type-strain genomes for metagenomic binning, comparative biology and taxonomic classification.</title>
        <authorList>
            <person name="Goeker M."/>
        </authorList>
    </citation>
    <scope>NUCLEOTIDE SEQUENCE [LARGE SCALE GENOMIC DNA]</scope>
    <source>
        <strain evidence="1 2">DSM 21600</strain>
    </source>
</reference>
<proteinExistence type="predicted"/>
<name>A0ABS4E3A3_9HYPH</name>
<dbReference type="EMBL" id="JAGGJU010000011">
    <property type="protein sequence ID" value="MBP1852425.1"/>
    <property type="molecule type" value="Genomic_DNA"/>
</dbReference>
<evidence type="ECO:0000313" key="1">
    <source>
        <dbReference type="EMBL" id="MBP1852425.1"/>
    </source>
</evidence>
<dbReference type="RefSeq" id="WP_209947263.1">
    <property type="nucleotide sequence ID" value="NZ_JAGGJU010000011.1"/>
</dbReference>
<accession>A0ABS4E3A3</accession>
<protein>
    <submittedName>
        <fullName evidence="1">Uncharacterized protein</fullName>
    </submittedName>
</protein>